<comment type="caution">
    <text evidence="2">The sequence shown here is derived from an EMBL/GenBank/DDBJ whole genome shotgun (WGS) entry which is preliminary data.</text>
</comment>
<dbReference type="SUPFAM" id="SSF49599">
    <property type="entry name" value="TRAF domain-like"/>
    <property type="match status" value="1"/>
</dbReference>
<dbReference type="InterPro" id="IPR002083">
    <property type="entry name" value="MATH/TRAF_dom"/>
</dbReference>
<feature type="domain" description="MATH" evidence="1">
    <location>
        <begin position="8"/>
        <end position="132"/>
    </location>
</feature>
<sequence>MNPIVSNFNKIRWKFEKIQELPADGIYSDKFTFDSIDWKIRLKPTNKNNFKYLAVYFHYDSPNKKDKTWICEMKRDVKILNHEGEDDIVRSAQDCYDCDSTNWGFTHFVRLSKLLSGDYIIENDAIVVEIDFSFKYYDFSRNVPNYSDFEIIVDGTVFRVNKGNLCSRVDFFYDLFVQLVIPGFTKIKTVKLDELVMFSDEFGARDLKRICEKYLMKSEKSDFEKIEYADKYGLSELLDNCLKSMTSSGDIKKKLQKNLGFLRLKDATKLSIMDRLLEIV</sequence>
<dbReference type="PANTHER" id="PTHR47022">
    <property type="entry name" value="BTB AND MATH DOMAIN-CONTAINING PROTEIN 36-RELATED"/>
    <property type="match status" value="1"/>
</dbReference>
<dbReference type="CDD" id="cd00121">
    <property type="entry name" value="MATH"/>
    <property type="match status" value="1"/>
</dbReference>
<organism evidence="2 3">
    <name type="scientific">Caenorhabditis angaria</name>
    <dbReference type="NCBI Taxonomy" id="860376"/>
    <lineage>
        <taxon>Eukaryota</taxon>
        <taxon>Metazoa</taxon>
        <taxon>Ecdysozoa</taxon>
        <taxon>Nematoda</taxon>
        <taxon>Chromadorea</taxon>
        <taxon>Rhabditida</taxon>
        <taxon>Rhabditina</taxon>
        <taxon>Rhabditomorpha</taxon>
        <taxon>Rhabditoidea</taxon>
        <taxon>Rhabditidae</taxon>
        <taxon>Peloderinae</taxon>
        <taxon>Caenorhabditis</taxon>
    </lineage>
</organism>
<dbReference type="PANTHER" id="PTHR47022:SF1">
    <property type="entry name" value="BTB AND MATH DOMAIN-CONTAINING PROTEIN 36-RELATED"/>
    <property type="match status" value="1"/>
</dbReference>
<proteinExistence type="predicted"/>
<gene>
    <name evidence="2" type="ORF">CAMP_LOCUS2778</name>
</gene>
<evidence type="ECO:0000313" key="3">
    <source>
        <dbReference type="Proteomes" id="UP001152747"/>
    </source>
</evidence>
<accession>A0A9P1MXY4</accession>
<keyword evidence="3" id="KW-1185">Reference proteome</keyword>
<dbReference type="PROSITE" id="PS50144">
    <property type="entry name" value="MATH"/>
    <property type="match status" value="1"/>
</dbReference>
<dbReference type="InterPro" id="IPR008974">
    <property type="entry name" value="TRAF-like"/>
</dbReference>
<dbReference type="Pfam" id="PF22486">
    <property type="entry name" value="MATH_2"/>
    <property type="match status" value="1"/>
</dbReference>
<evidence type="ECO:0000313" key="2">
    <source>
        <dbReference type="EMBL" id="CAI5440141.1"/>
    </source>
</evidence>
<dbReference type="SUPFAM" id="SSF54695">
    <property type="entry name" value="POZ domain"/>
    <property type="match status" value="1"/>
</dbReference>
<protein>
    <recommendedName>
        <fullName evidence="1">MATH domain-containing protein</fullName>
    </recommendedName>
</protein>
<dbReference type="Gene3D" id="2.60.210.10">
    <property type="entry name" value="Apoptosis, Tumor Necrosis Factor Receptor Associated Protein 2, Chain A"/>
    <property type="match status" value="1"/>
</dbReference>
<dbReference type="AlphaFoldDB" id="A0A9P1MXY4"/>
<dbReference type="Gene3D" id="3.30.710.10">
    <property type="entry name" value="Potassium Channel Kv1.1, Chain A"/>
    <property type="match status" value="1"/>
</dbReference>
<name>A0A9P1MXY4_9PELO</name>
<dbReference type="SMART" id="SM00061">
    <property type="entry name" value="MATH"/>
    <property type="match status" value="1"/>
</dbReference>
<dbReference type="EMBL" id="CANHGI010000001">
    <property type="protein sequence ID" value="CAI5440141.1"/>
    <property type="molecule type" value="Genomic_DNA"/>
</dbReference>
<reference evidence="2" key="1">
    <citation type="submission" date="2022-11" db="EMBL/GenBank/DDBJ databases">
        <authorList>
            <person name="Kikuchi T."/>
        </authorList>
    </citation>
    <scope>NUCLEOTIDE SEQUENCE</scope>
    <source>
        <strain evidence="2">PS1010</strain>
    </source>
</reference>
<dbReference type="Proteomes" id="UP001152747">
    <property type="component" value="Unassembled WGS sequence"/>
</dbReference>
<evidence type="ECO:0000259" key="1">
    <source>
        <dbReference type="PROSITE" id="PS50144"/>
    </source>
</evidence>
<dbReference type="InterPro" id="IPR011333">
    <property type="entry name" value="SKP1/BTB/POZ_sf"/>
</dbReference>